<feature type="region of interest" description="Disordered" evidence="1">
    <location>
        <begin position="112"/>
        <end position="166"/>
    </location>
</feature>
<dbReference type="EMBL" id="MU001634">
    <property type="protein sequence ID" value="KAF2483966.1"/>
    <property type="molecule type" value="Genomic_DNA"/>
</dbReference>
<feature type="compositionally biased region" description="Low complexity" evidence="1">
    <location>
        <begin position="28"/>
        <end position="38"/>
    </location>
</feature>
<feature type="compositionally biased region" description="Basic residues" evidence="1">
    <location>
        <begin position="125"/>
        <end position="142"/>
    </location>
</feature>
<protein>
    <submittedName>
        <fullName evidence="2">Uncharacterized protein</fullName>
    </submittedName>
</protein>
<feature type="compositionally biased region" description="Basic residues" evidence="1">
    <location>
        <begin position="1"/>
        <end position="19"/>
    </location>
</feature>
<dbReference type="GeneID" id="54477893"/>
<keyword evidence="3" id="KW-1185">Reference proteome</keyword>
<sequence length="166" mass="17539">MARSKAPRTHPTTHARFWKKQPTPRANGKTTSGGSSRTPTPVEDDGEVPTRDTDVETSATEVEEGKVELGGNGKTRQQAEAELIADLKKQIAEVRATMVELGIPIPGVVTLKLGGEKGKGGKGGGVKKAKGGKAGGRKKRGSKATTKSNMLKLREEDEGGWRLKAA</sequence>
<reference evidence="2" key="1">
    <citation type="journal article" date="2020" name="Stud. Mycol.">
        <title>101 Dothideomycetes genomes: a test case for predicting lifestyles and emergence of pathogens.</title>
        <authorList>
            <person name="Haridas S."/>
            <person name="Albert R."/>
            <person name="Binder M."/>
            <person name="Bloem J."/>
            <person name="Labutti K."/>
            <person name="Salamov A."/>
            <person name="Andreopoulos B."/>
            <person name="Baker S."/>
            <person name="Barry K."/>
            <person name="Bills G."/>
            <person name="Bluhm B."/>
            <person name="Cannon C."/>
            <person name="Castanera R."/>
            <person name="Culley D."/>
            <person name="Daum C."/>
            <person name="Ezra D."/>
            <person name="Gonzalez J."/>
            <person name="Henrissat B."/>
            <person name="Kuo A."/>
            <person name="Liang C."/>
            <person name="Lipzen A."/>
            <person name="Lutzoni F."/>
            <person name="Magnuson J."/>
            <person name="Mondo S."/>
            <person name="Nolan M."/>
            <person name="Ohm R."/>
            <person name="Pangilinan J."/>
            <person name="Park H.-J."/>
            <person name="Ramirez L."/>
            <person name="Alfaro M."/>
            <person name="Sun H."/>
            <person name="Tritt A."/>
            <person name="Yoshinaga Y."/>
            <person name="Zwiers L.-H."/>
            <person name="Turgeon B."/>
            <person name="Goodwin S."/>
            <person name="Spatafora J."/>
            <person name="Crous P."/>
            <person name="Grigoriev I."/>
        </authorList>
    </citation>
    <scope>NUCLEOTIDE SEQUENCE</scope>
    <source>
        <strain evidence="2">CBS 113389</strain>
    </source>
</reference>
<evidence type="ECO:0000256" key="1">
    <source>
        <dbReference type="SAM" id="MobiDB-lite"/>
    </source>
</evidence>
<dbReference type="RefSeq" id="XP_033590536.1">
    <property type="nucleotide sequence ID" value="XM_033736891.1"/>
</dbReference>
<accession>A0A6A6PW23</accession>
<gene>
    <name evidence="2" type="ORF">BDY17DRAFT_322852</name>
</gene>
<feature type="compositionally biased region" description="Basic and acidic residues" evidence="1">
    <location>
        <begin position="152"/>
        <end position="166"/>
    </location>
</feature>
<organism evidence="2 3">
    <name type="scientific">Neohortaea acidophila</name>
    <dbReference type="NCBI Taxonomy" id="245834"/>
    <lineage>
        <taxon>Eukaryota</taxon>
        <taxon>Fungi</taxon>
        <taxon>Dikarya</taxon>
        <taxon>Ascomycota</taxon>
        <taxon>Pezizomycotina</taxon>
        <taxon>Dothideomycetes</taxon>
        <taxon>Dothideomycetidae</taxon>
        <taxon>Mycosphaerellales</taxon>
        <taxon>Teratosphaeriaceae</taxon>
        <taxon>Neohortaea</taxon>
    </lineage>
</organism>
<dbReference type="AlphaFoldDB" id="A0A6A6PW23"/>
<feature type="region of interest" description="Disordered" evidence="1">
    <location>
        <begin position="1"/>
        <end position="76"/>
    </location>
</feature>
<evidence type="ECO:0000313" key="2">
    <source>
        <dbReference type="EMBL" id="KAF2483966.1"/>
    </source>
</evidence>
<evidence type="ECO:0000313" key="3">
    <source>
        <dbReference type="Proteomes" id="UP000799767"/>
    </source>
</evidence>
<name>A0A6A6PW23_9PEZI</name>
<proteinExistence type="predicted"/>
<dbReference type="Proteomes" id="UP000799767">
    <property type="component" value="Unassembled WGS sequence"/>
</dbReference>